<sequence>MRHVDPGRRRHYGDFYDGVDGPLALVHGNCQAESLRVLLAGSPTFAPRPVRIPPVHELTADDLPHLHALLPRTTVLLSQPVRDGYRDLPLGTAELTARLAPGARVLRWPVVRYAGLHPWTVIVRHRSDMAVVPPVVPYHDLRTLTAAAGLPPAAAPTAAAFRAAADLTVAELAQRERGTDVGVSDLLRGLGVDAAHTLNHPGNPVLIALARRVQAALGLPADAEEPGRALLGGIRAPLDPSVLAALGLDAPPREHWIVDGVPVDDAEVRAAQLDWYRTHPQWVAAGLERHAERIVLLGGA</sequence>
<reference evidence="2 3" key="1">
    <citation type="submission" date="2020-11" db="EMBL/GenBank/DDBJ databases">
        <title>Pseudonocardia abyssalis sp. nov. and Pseudonocardia oceani sp. nov., description and phylogenomic analysis of two novel actinomycetes isolated from the deep Southern Ocean.</title>
        <authorList>
            <person name="Parra J."/>
        </authorList>
    </citation>
    <scope>NUCLEOTIDE SEQUENCE [LARGE SCALE GENOMIC DNA]</scope>
    <source>
        <strain evidence="2 3">KRD-168</strain>
    </source>
</reference>
<gene>
    <name evidence="2" type="ORF">I4I81_17475</name>
</gene>
<dbReference type="Pfam" id="PF18588">
    <property type="entry name" value="WcbI"/>
    <property type="match status" value="1"/>
</dbReference>
<dbReference type="InterPro" id="IPR041307">
    <property type="entry name" value="WcbI"/>
</dbReference>
<evidence type="ECO:0000313" key="2">
    <source>
        <dbReference type="EMBL" id="MBW0136040.1"/>
    </source>
</evidence>
<protein>
    <recommendedName>
        <fullName evidence="1">Polysaccharide biosynthesis enzyme WcbI domain-containing protein</fullName>
    </recommendedName>
</protein>
<accession>A0ABS6UUV2</accession>
<feature type="domain" description="Polysaccharide biosynthesis enzyme WcbI" evidence="1">
    <location>
        <begin position="24"/>
        <end position="221"/>
    </location>
</feature>
<name>A0ABS6UUV2_9PSEU</name>
<evidence type="ECO:0000313" key="3">
    <source>
        <dbReference type="Proteomes" id="UP000694287"/>
    </source>
</evidence>
<organism evidence="2 3">
    <name type="scientific">Pseudonocardia abyssalis</name>
    <dbReference type="NCBI Taxonomy" id="2792008"/>
    <lineage>
        <taxon>Bacteria</taxon>
        <taxon>Bacillati</taxon>
        <taxon>Actinomycetota</taxon>
        <taxon>Actinomycetes</taxon>
        <taxon>Pseudonocardiales</taxon>
        <taxon>Pseudonocardiaceae</taxon>
        <taxon>Pseudonocardia</taxon>
    </lineage>
</organism>
<dbReference type="EMBL" id="JADQDK010000001">
    <property type="protein sequence ID" value="MBW0136040.1"/>
    <property type="molecule type" value="Genomic_DNA"/>
</dbReference>
<proteinExistence type="predicted"/>
<comment type="caution">
    <text evidence="2">The sequence shown here is derived from an EMBL/GenBank/DDBJ whole genome shotgun (WGS) entry which is preliminary data.</text>
</comment>
<evidence type="ECO:0000259" key="1">
    <source>
        <dbReference type="Pfam" id="PF18588"/>
    </source>
</evidence>
<keyword evidence="3" id="KW-1185">Reference proteome</keyword>
<dbReference type="Proteomes" id="UP000694287">
    <property type="component" value="Unassembled WGS sequence"/>
</dbReference>